<accession>A0A6I8MBP6</accession>
<dbReference type="CDD" id="cd00060">
    <property type="entry name" value="FHA"/>
    <property type="match status" value="1"/>
</dbReference>
<gene>
    <name evidence="1" type="ORF">OMES3154_00162</name>
</gene>
<name>A0A6I8MBP6_9FUSO</name>
<evidence type="ECO:0000313" key="2">
    <source>
        <dbReference type="Proteomes" id="UP000419017"/>
    </source>
</evidence>
<evidence type="ECO:0000313" key="1">
    <source>
        <dbReference type="EMBL" id="VWL84905.1"/>
    </source>
</evidence>
<sequence>MEFRKCDMGHIISYEKKECPYCKLVPKNEEENIQDDDILKTKLIVINNIKAVVAWLVNISGLEKGMDYKLKDGRNFIGKSESADVCILGDENIDETNHFSINYNKKQRNFVITPGKSQSIVYVNKKALYETKPIENFSLIEVSNTKLVFVKFVGDNFSWEANV</sequence>
<keyword evidence="2" id="KW-1185">Reference proteome</keyword>
<evidence type="ECO:0008006" key="3">
    <source>
        <dbReference type="Google" id="ProtNLM"/>
    </source>
</evidence>
<protein>
    <recommendedName>
        <fullName evidence="3">FHA domain-containing protein</fullName>
    </recommendedName>
</protein>
<reference evidence="1 2" key="1">
    <citation type="submission" date="2019-10" db="EMBL/GenBank/DDBJ databases">
        <authorList>
            <person name="Blom J."/>
        </authorList>
    </citation>
    <scope>NUCLEOTIDE SEQUENCE [LARGE SCALE GENOMIC DNA]</scope>
    <source>
        <strain evidence="1 2">ES3154-GLU</strain>
    </source>
</reference>
<dbReference type="InterPro" id="IPR008984">
    <property type="entry name" value="SMAD_FHA_dom_sf"/>
</dbReference>
<dbReference type="RefSeq" id="WP_156682955.1">
    <property type="nucleotide sequence ID" value="NZ_CABWIB010000001.1"/>
</dbReference>
<dbReference type="EMBL" id="CABWIB010000001">
    <property type="protein sequence ID" value="VWL84905.1"/>
    <property type="molecule type" value="Genomic_DNA"/>
</dbReference>
<proteinExistence type="predicted"/>
<dbReference type="AlphaFoldDB" id="A0A6I8MBP6"/>
<organism evidence="1 2">
    <name type="scientific">Oceanivirga miroungae</name>
    <dbReference type="NCBI Taxonomy" id="1130046"/>
    <lineage>
        <taxon>Bacteria</taxon>
        <taxon>Fusobacteriati</taxon>
        <taxon>Fusobacteriota</taxon>
        <taxon>Fusobacteriia</taxon>
        <taxon>Fusobacteriales</taxon>
        <taxon>Leptotrichiaceae</taxon>
        <taxon>Oceanivirga</taxon>
    </lineage>
</organism>
<dbReference type="Gene3D" id="2.60.200.20">
    <property type="match status" value="1"/>
</dbReference>
<dbReference type="Proteomes" id="UP000419017">
    <property type="component" value="Unassembled WGS sequence"/>
</dbReference>
<dbReference type="SUPFAM" id="SSF49879">
    <property type="entry name" value="SMAD/FHA domain"/>
    <property type="match status" value="1"/>
</dbReference>